<keyword evidence="4" id="KW-1185">Reference proteome</keyword>
<gene>
    <name evidence="3" type="ordered locus">Tresu_0485</name>
</gene>
<name>F2NXW5_TRES6</name>
<reference evidence="4" key="2">
    <citation type="submission" date="2011-04" db="EMBL/GenBank/DDBJ databases">
        <title>The complete genome of chromosome of Treponema succinifaciens DSM 2489.</title>
        <authorList>
            <person name="Lucas S."/>
            <person name="Copeland A."/>
            <person name="Lapidus A."/>
            <person name="Bruce D."/>
            <person name="Goodwin L."/>
            <person name="Pitluck S."/>
            <person name="Peters L."/>
            <person name="Kyrpides N."/>
            <person name="Mavromatis K."/>
            <person name="Ivanova N."/>
            <person name="Ovchinnikova G."/>
            <person name="Teshima H."/>
            <person name="Detter J.C."/>
            <person name="Tapia R."/>
            <person name="Han C."/>
            <person name="Land M."/>
            <person name="Hauser L."/>
            <person name="Markowitz V."/>
            <person name="Cheng J.-F."/>
            <person name="Hugenholtz P."/>
            <person name="Woyke T."/>
            <person name="Wu D."/>
            <person name="Gronow S."/>
            <person name="Wellnitz S."/>
            <person name="Brambilla E."/>
            <person name="Klenk H.-P."/>
            <person name="Eisen J.A."/>
        </authorList>
    </citation>
    <scope>NUCLEOTIDE SEQUENCE [LARGE SCALE GENOMIC DNA]</scope>
    <source>
        <strain evidence="4">ATCC 33096 / DSM 2489 / 6091</strain>
    </source>
</reference>
<dbReference type="eggNOG" id="COG0366">
    <property type="taxonomic scope" value="Bacteria"/>
</dbReference>
<dbReference type="Gene3D" id="3.20.20.80">
    <property type="entry name" value="Glycosidases"/>
    <property type="match status" value="2"/>
</dbReference>
<dbReference type="SMART" id="SM00642">
    <property type="entry name" value="Aamy"/>
    <property type="match status" value="1"/>
</dbReference>
<feature type="compositionally biased region" description="Basic and acidic residues" evidence="1">
    <location>
        <begin position="1180"/>
        <end position="1198"/>
    </location>
</feature>
<dbReference type="EMBL" id="CP002631">
    <property type="protein sequence ID" value="AEB13435.1"/>
    <property type="molecule type" value="Genomic_DNA"/>
</dbReference>
<evidence type="ECO:0000259" key="2">
    <source>
        <dbReference type="SMART" id="SM00642"/>
    </source>
</evidence>
<dbReference type="RefSeq" id="WP_013700742.1">
    <property type="nucleotide sequence ID" value="NC_015385.1"/>
</dbReference>
<dbReference type="HOGENOM" id="CLU_005647_0_0_12"/>
<dbReference type="OrthoDB" id="9808590at2"/>
<dbReference type="STRING" id="869209.Tresu_0485"/>
<sequence length="1214" mass="140279">MKISYNEFHISRKVREECDFEDSLFSSAGNVIFANFKAVHKFQTKLNGLFDKRGQSEKKVSAGSLNAMGLIDEIFHYVCMIYRRDKAPDCFKNLLSDLDRNFSKVKIDKLLLQFMEEFPPVNVFKKEISAEEFLEQNCIDAGTKMKRSNREQVLEELVMLHLANENPAFHPFAILFDDSNLVVNADYIKTWNQIKAFFLTQPVFGPKNNSLINMLKEPVVASPTSLKGQLDYIRTYWSDVLGEWIRRLLEGIDTISEEEKAAWHPTNGGEVSMEAYTYDEENLMKEYERFSPDREWMPKVVLMAKTVLVWLYQLSKKYNRDISRLDQIPDEELDALRDEGFTGLWLIGLWERSYASKRIKQINGNPEAAASAYSLLDYEIAGNLGGWQALENLRYRCWIRGIRLASDMVPNHTGMDGTWVTEHPDYFITTKECPFPGYTFNGENLSRDGRVSIYLEDHYYSKSDCAVCFKRVDNATGDVTYIYHGNDGTGMPWNDTAQIDFLNPVAREAVMQQILKVARNFPIIRFDAAMVLAKKHIRRLWYPEPGHGGDIASRSRYALTSAEFEKRIPNEFWREVVDRCAQEMPDTLLLAEAFWMMEGYFTRTLGMHRVYNSAFMNMLKKEENQKYRDTVKNTIKFDPQILKRFVNFMNNPDEETAVAQFGKGDKYFGVCTLMITMPGLPMFGHGQLEGFEEKYGMEYTKAYKDEKVDQDLMNRHWHDIFPLMHKRYLFAPVENFLFYDVWNNGTVNENIFAYSNVVGNERTIVFYNNKYERAQGWIKQSCEYAVKTGSDENDKVMVSKSLAESMGFTYGYNHYVIFREHRSGLWFVRRSDDLINNGMFVALNGFEYQVYLDVQQVVDGTDGKYFKLNELLNGSGVPDLEIAWQEFRYKDLFAALKNFVTKEFMQDIHALFSSDSSKEFKLENKEPTSLKKVLKSAKEAALAYYEKENEFALEEEKLASENYKKKAKSKKSESSLEPEQKFRAFEKCVEYLYEAYSAPEDEDSANNLELEISSGIKSNEFSAEILCAFAAVASAGGENCKKWGYSRKLSEIIESAGFFNSEMRNNFIRIFESMKISSLNFGTSGFVKSTYTVAKSLVDSENSFVLTGANEYNGVRWFNKEKMDATLWYAFASNCMTSKRILREQIFRLYRTLFASKELAEYKCEQFTEAVKPVKMPAPKTEKAKAKKSSVEKTDAKKPAAKKTKKDSKSSKSK</sequence>
<dbReference type="KEGG" id="tsu:Tresu_0485"/>
<dbReference type="GeneID" id="302997697"/>
<evidence type="ECO:0000313" key="3">
    <source>
        <dbReference type="EMBL" id="AEB13435.1"/>
    </source>
</evidence>
<proteinExistence type="predicted"/>
<dbReference type="Proteomes" id="UP000006852">
    <property type="component" value="Chromosome"/>
</dbReference>
<accession>F2NXW5</accession>
<organism evidence="3 4">
    <name type="scientific">Treponema succinifaciens (strain ATCC 33096 / DSM 2489 / 6091)</name>
    <dbReference type="NCBI Taxonomy" id="869209"/>
    <lineage>
        <taxon>Bacteria</taxon>
        <taxon>Pseudomonadati</taxon>
        <taxon>Spirochaetota</taxon>
        <taxon>Spirochaetia</taxon>
        <taxon>Spirochaetales</taxon>
        <taxon>Treponemataceae</taxon>
        <taxon>Treponema</taxon>
    </lineage>
</organism>
<dbReference type="AlphaFoldDB" id="F2NXW5"/>
<evidence type="ECO:0000313" key="4">
    <source>
        <dbReference type="Proteomes" id="UP000006852"/>
    </source>
</evidence>
<dbReference type="InterPro" id="IPR006047">
    <property type="entry name" value="GH13_cat_dom"/>
</dbReference>
<feature type="region of interest" description="Disordered" evidence="1">
    <location>
        <begin position="1175"/>
        <end position="1214"/>
    </location>
</feature>
<dbReference type="PANTHER" id="PTHR47786:SF2">
    <property type="entry name" value="GLYCOSYL HYDROLASE FAMILY 13 CATALYTIC DOMAIN-CONTAINING PROTEIN"/>
    <property type="match status" value="1"/>
</dbReference>
<reference evidence="3 4" key="1">
    <citation type="journal article" date="2011" name="Stand. Genomic Sci.">
        <title>Complete genome sequence of Treponema succinifaciens type strain (6091).</title>
        <authorList>
            <person name="Han C."/>
            <person name="Gronow S."/>
            <person name="Teshima H."/>
            <person name="Lapidus A."/>
            <person name="Nolan M."/>
            <person name="Lucas S."/>
            <person name="Hammon N."/>
            <person name="Deshpande S."/>
            <person name="Cheng J.F."/>
            <person name="Zeytun A."/>
            <person name="Tapia R."/>
            <person name="Goodwin L."/>
            <person name="Pitluck S."/>
            <person name="Liolios K."/>
            <person name="Pagani I."/>
            <person name="Ivanova N."/>
            <person name="Mavromatis K."/>
            <person name="Mikhailova N."/>
            <person name="Huntemann M."/>
            <person name="Pati A."/>
            <person name="Chen A."/>
            <person name="Palaniappan K."/>
            <person name="Land M."/>
            <person name="Hauser L."/>
            <person name="Brambilla E.M."/>
            <person name="Rohde M."/>
            <person name="Goker M."/>
            <person name="Woyke T."/>
            <person name="Bristow J."/>
            <person name="Eisen J.A."/>
            <person name="Markowitz V."/>
            <person name="Hugenholtz P."/>
            <person name="Kyrpides N.C."/>
            <person name="Klenk H.P."/>
            <person name="Detter J.C."/>
        </authorList>
    </citation>
    <scope>NUCLEOTIDE SEQUENCE [LARGE SCALE GENOMIC DNA]</scope>
    <source>
        <strain evidence="4">ATCC 33096 / DSM 2489 / 6091</strain>
    </source>
</reference>
<feature type="domain" description="Glycosyl hydrolase family 13 catalytic" evidence="2">
    <location>
        <begin position="306"/>
        <end position="727"/>
    </location>
</feature>
<dbReference type="PANTHER" id="PTHR47786">
    <property type="entry name" value="ALPHA-1,4-GLUCAN:MALTOSE-1-PHOSPHATE MALTOSYLTRANSFERASE"/>
    <property type="match status" value="1"/>
</dbReference>
<dbReference type="SUPFAM" id="SSF51445">
    <property type="entry name" value="(Trans)glycosidases"/>
    <property type="match status" value="1"/>
</dbReference>
<evidence type="ECO:0000256" key="1">
    <source>
        <dbReference type="SAM" id="MobiDB-lite"/>
    </source>
</evidence>
<dbReference type="InterPro" id="IPR017853">
    <property type="entry name" value="GH"/>
</dbReference>
<protein>
    <submittedName>
        <fullName evidence="3">Alpha amylase catalytic region</fullName>
    </submittedName>
</protein>
<dbReference type="GO" id="GO:0005975">
    <property type="term" value="P:carbohydrate metabolic process"/>
    <property type="evidence" value="ECO:0007669"/>
    <property type="project" value="InterPro"/>
</dbReference>